<evidence type="ECO:0000313" key="3">
    <source>
        <dbReference type="Proteomes" id="UP000199073"/>
    </source>
</evidence>
<dbReference type="EMBL" id="FNJI01000001">
    <property type="protein sequence ID" value="SDO34266.1"/>
    <property type="molecule type" value="Genomic_DNA"/>
</dbReference>
<sequence>MKMDRGQMALDQKQEIVGNSVPKIDASIKATGEALFAADIYLPGMLFGKILRSKHAHARILDIDTSKAEKLPGVKAVVTWRDAPDLKLGMYTDDWQFFAKEKVRYHGDIVAAVAATDIEIAEDALALIEVEYEELPGLFDPQDSLKLDAPLIHEDRPGNIAATRKIRKGDVEKAFASAEHIFEDTYQTQMVDHCPIETHASVAQCDSSGKTTIWSSSNAPFNNRFLLSRGLQLPMSKLKIVLNNVGGAFGGKQDLMTEPSCILLSKKSGRPVKIVVDREEEFTASTVRHPFTMTYKTAVDSKGKILARKIELIQDMGAYNDLGEGVLRYASLMAAGPYEIENVWLDAVGVYTNKQVGGVMRGVGVPQVSFAGESQLDRIAEKIGVDPYEIRMINALEEGSVTANGQKCVGIGFKETLKAAKKISGYEWKSKEKNRGFGIASMVYSSGAAGRHDYSSAVVKLNEDGTVVVLTGAPDVGQGVRTTLAQIAAQTLGVKYENCWVEAPNTDISPVDMYGANASRLTVVAGNAVMSAAMDAKRKILKRASEKWQVKEEDLQIVQGEIFHQGQSKSLGFFKDVVMEMHRPYGQTTIGTGDCITTSVPMDPETGQSEAVNIFVFATHVAEVEVDPETGLVKVLNIWAAHDVGKSINPVNIEGQIQGGVQMGLGFALTENIITRNGKTLNPTFLDCKMMTAADMPEIHPIIVEVPEPKGPFGARGVGEATCIPTAAAVANAVCSATGTRINSLPLSPEKVLSSLKMKSSGKKTN</sequence>
<dbReference type="InterPro" id="IPR046867">
    <property type="entry name" value="AldOxase/xan_DH_MoCoBD2"/>
</dbReference>
<dbReference type="Gene3D" id="3.30.365.10">
    <property type="entry name" value="Aldehyde oxidase/xanthine dehydrogenase, molybdopterin binding domain"/>
    <property type="match status" value="4"/>
</dbReference>
<dbReference type="GO" id="GO:0016491">
    <property type="term" value="F:oxidoreductase activity"/>
    <property type="evidence" value="ECO:0007669"/>
    <property type="project" value="InterPro"/>
</dbReference>
<dbReference type="STRING" id="91360.SAMN05660330_00002"/>
<dbReference type="Pfam" id="PF20256">
    <property type="entry name" value="MoCoBD_2"/>
    <property type="match status" value="1"/>
</dbReference>
<accession>A0A1H0IS45</accession>
<dbReference type="Proteomes" id="UP000199073">
    <property type="component" value="Unassembled WGS sequence"/>
</dbReference>
<feature type="domain" description="Aldehyde oxidase/xanthine dehydrogenase a/b hammerhead" evidence="1">
    <location>
        <begin position="31"/>
        <end position="136"/>
    </location>
</feature>
<dbReference type="InterPro" id="IPR000674">
    <property type="entry name" value="Ald_Oxase/Xan_DH_a/b"/>
</dbReference>
<dbReference type="InterPro" id="IPR037165">
    <property type="entry name" value="AldOxase/xan_DH_Mopterin-bd_sf"/>
</dbReference>
<dbReference type="PANTHER" id="PTHR11908:SF157">
    <property type="entry name" value="XANTHINE DEHYDROGENASE SUBUNIT D-RELATED"/>
    <property type="match status" value="1"/>
</dbReference>
<dbReference type="Pfam" id="PF02738">
    <property type="entry name" value="MoCoBD_1"/>
    <property type="match status" value="1"/>
</dbReference>
<name>A0A1H0IS45_9BACT</name>
<dbReference type="Gene3D" id="3.90.1170.50">
    <property type="entry name" value="Aldehyde oxidase/xanthine dehydrogenase, a/b hammerhead"/>
    <property type="match status" value="1"/>
</dbReference>
<organism evidence="2 3">
    <name type="scientific">Desulforhopalus singaporensis</name>
    <dbReference type="NCBI Taxonomy" id="91360"/>
    <lineage>
        <taxon>Bacteria</taxon>
        <taxon>Pseudomonadati</taxon>
        <taxon>Thermodesulfobacteriota</taxon>
        <taxon>Desulfobulbia</taxon>
        <taxon>Desulfobulbales</taxon>
        <taxon>Desulfocapsaceae</taxon>
        <taxon>Desulforhopalus</taxon>
    </lineage>
</organism>
<keyword evidence="3" id="KW-1185">Reference proteome</keyword>
<dbReference type="InterPro" id="IPR036856">
    <property type="entry name" value="Ald_Oxase/Xan_DH_a/b_sf"/>
</dbReference>
<dbReference type="GO" id="GO:0005506">
    <property type="term" value="F:iron ion binding"/>
    <property type="evidence" value="ECO:0007669"/>
    <property type="project" value="InterPro"/>
</dbReference>
<dbReference type="AlphaFoldDB" id="A0A1H0IS45"/>
<dbReference type="SUPFAM" id="SSF54665">
    <property type="entry name" value="CO dehydrogenase molybdoprotein N-domain-like"/>
    <property type="match status" value="1"/>
</dbReference>
<gene>
    <name evidence="2" type="ORF">SAMN05660330_00002</name>
</gene>
<evidence type="ECO:0000313" key="2">
    <source>
        <dbReference type="EMBL" id="SDO34266.1"/>
    </source>
</evidence>
<evidence type="ECO:0000259" key="1">
    <source>
        <dbReference type="SMART" id="SM01008"/>
    </source>
</evidence>
<dbReference type="SUPFAM" id="SSF56003">
    <property type="entry name" value="Molybdenum cofactor-binding domain"/>
    <property type="match status" value="1"/>
</dbReference>
<proteinExistence type="predicted"/>
<protein>
    <submittedName>
        <fullName evidence="2">CO or xanthine dehydrogenase, Mo-binding subunit</fullName>
    </submittedName>
</protein>
<dbReference type="RefSeq" id="WP_092218548.1">
    <property type="nucleotide sequence ID" value="NZ_FNJI01000001.1"/>
</dbReference>
<reference evidence="2 3" key="1">
    <citation type="submission" date="2016-10" db="EMBL/GenBank/DDBJ databases">
        <authorList>
            <person name="de Groot N.N."/>
        </authorList>
    </citation>
    <scope>NUCLEOTIDE SEQUENCE [LARGE SCALE GENOMIC DNA]</scope>
    <source>
        <strain evidence="2 3">DSM 12130</strain>
    </source>
</reference>
<dbReference type="Pfam" id="PF01315">
    <property type="entry name" value="Ald_Xan_dh_C"/>
    <property type="match status" value="1"/>
</dbReference>
<dbReference type="InterPro" id="IPR008274">
    <property type="entry name" value="AldOxase/xan_DH_MoCoBD1"/>
</dbReference>
<dbReference type="OrthoDB" id="9775084at2"/>
<dbReference type="InterPro" id="IPR016208">
    <property type="entry name" value="Ald_Oxase/xanthine_DH-like"/>
</dbReference>
<dbReference type="PANTHER" id="PTHR11908">
    <property type="entry name" value="XANTHINE DEHYDROGENASE"/>
    <property type="match status" value="1"/>
</dbReference>
<dbReference type="SMART" id="SM01008">
    <property type="entry name" value="Ald_Xan_dh_C"/>
    <property type="match status" value="1"/>
</dbReference>